<comment type="caution">
    <text evidence="2">The sequence shown here is derived from an EMBL/GenBank/DDBJ whole genome shotgun (WGS) entry which is preliminary data.</text>
</comment>
<dbReference type="AlphaFoldDB" id="A0AAE1H6K8"/>
<dbReference type="GO" id="GO:0004177">
    <property type="term" value="F:aminopeptidase activity"/>
    <property type="evidence" value="ECO:0007669"/>
    <property type="project" value="UniProtKB-KW"/>
</dbReference>
<protein>
    <submittedName>
        <fullName evidence="2">Cytosol aminopeptidase</fullName>
    </submittedName>
</protein>
<evidence type="ECO:0000313" key="3">
    <source>
        <dbReference type="Proteomes" id="UP001219518"/>
    </source>
</evidence>
<dbReference type="Proteomes" id="UP001219518">
    <property type="component" value="Unassembled WGS sequence"/>
</dbReference>
<keyword evidence="3" id="KW-1185">Reference proteome</keyword>
<keyword evidence="2" id="KW-0378">Hydrolase</keyword>
<reference evidence="2" key="2">
    <citation type="journal article" date="2023" name="BMC Genomics">
        <title>Pest status, molecular evolution, and epigenetic factors derived from the genome assembly of Frankliniella fusca, a thysanopteran phytovirus vector.</title>
        <authorList>
            <person name="Catto M.A."/>
            <person name="Labadie P.E."/>
            <person name="Jacobson A.L."/>
            <person name="Kennedy G.G."/>
            <person name="Srinivasan R."/>
            <person name="Hunt B.G."/>
        </authorList>
    </citation>
    <scope>NUCLEOTIDE SEQUENCE</scope>
    <source>
        <strain evidence="2">PL_HMW_Pooled</strain>
    </source>
</reference>
<organism evidence="2 3">
    <name type="scientific">Frankliniella fusca</name>
    <dbReference type="NCBI Taxonomy" id="407009"/>
    <lineage>
        <taxon>Eukaryota</taxon>
        <taxon>Metazoa</taxon>
        <taxon>Ecdysozoa</taxon>
        <taxon>Arthropoda</taxon>
        <taxon>Hexapoda</taxon>
        <taxon>Insecta</taxon>
        <taxon>Pterygota</taxon>
        <taxon>Neoptera</taxon>
        <taxon>Paraneoptera</taxon>
        <taxon>Thysanoptera</taxon>
        <taxon>Terebrantia</taxon>
        <taxon>Thripoidea</taxon>
        <taxon>Thripidae</taxon>
        <taxon>Frankliniella</taxon>
    </lineage>
</organism>
<evidence type="ECO:0000256" key="1">
    <source>
        <dbReference type="SAM" id="SignalP"/>
    </source>
</evidence>
<sequence>MGAPTLIGVLATVIASTSAANYNLDNPYYNRRFFDQLDDFYMPARENFVAESDPALRRRMRFRNEICCGTYTDNNMIREDNIRKECYEQVFRSSDFLDSWNYFNSDAAAGVAQKLVCLQQCLWKKRGTLDDRYDRLTGRLRDRYREGRGRKEPNMNFPEVAVAKCLPLRNPDPASNWFGFGGRDCNRAYLDFQLLRLGGTTRELSITTVGFQQQMVSRN</sequence>
<accession>A0AAE1H6K8</accession>
<dbReference type="InterPro" id="IPR036728">
    <property type="entry name" value="PBP_GOBP_sf"/>
</dbReference>
<gene>
    <name evidence="2" type="ORF">KUF71_023938</name>
</gene>
<dbReference type="EMBL" id="JAHWGI010000386">
    <property type="protein sequence ID" value="KAK3914715.1"/>
    <property type="molecule type" value="Genomic_DNA"/>
</dbReference>
<reference evidence="2" key="1">
    <citation type="submission" date="2021-07" db="EMBL/GenBank/DDBJ databases">
        <authorList>
            <person name="Catto M.A."/>
            <person name="Jacobson A."/>
            <person name="Kennedy G."/>
            <person name="Labadie P."/>
            <person name="Hunt B.G."/>
            <person name="Srinivasan R."/>
        </authorList>
    </citation>
    <scope>NUCLEOTIDE SEQUENCE</scope>
    <source>
        <strain evidence="2">PL_HMW_Pooled</strain>
        <tissue evidence="2">Head</tissue>
    </source>
</reference>
<dbReference type="SUPFAM" id="SSF47565">
    <property type="entry name" value="Insect pheromone/odorant-binding proteins"/>
    <property type="match status" value="1"/>
</dbReference>
<keyword evidence="2" id="KW-0645">Protease</keyword>
<name>A0AAE1H6K8_9NEOP</name>
<evidence type="ECO:0000313" key="2">
    <source>
        <dbReference type="EMBL" id="KAK3914715.1"/>
    </source>
</evidence>
<feature type="chain" id="PRO_5042223909" evidence="1">
    <location>
        <begin position="20"/>
        <end position="219"/>
    </location>
</feature>
<keyword evidence="2" id="KW-0031">Aminopeptidase</keyword>
<dbReference type="GO" id="GO:0005549">
    <property type="term" value="F:odorant binding"/>
    <property type="evidence" value="ECO:0007669"/>
    <property type="project" value="InterPro"/>
</dbReference>
<proteinExistence type="predicted"/>
<keyword evidence="1" id="KW-0732">Signal</keyword>
<feature type="signal peptide" evidence="1">
    <location>
        <begin position="1"/>
        <end position="19"/>
    </location>
</feature>